<dbReference type="PANTHER" id="PTHR10272:SF0">
    <property type="entry name" value="PLATELET-ACTIVATING FACTOR ACETYLHYDROLASE"/>
    <property type="match status" value="1"/>
</dbReference>
<sequence length="339" mass="35941">MNLITTTLMMLTIATASQAVAAPAGLRLTSIDMPHHDKEASATIWYPNGGGGDMTIFAENPVFQGVDAAMNAEVRDGVYPVVLFSHGMGGTARAQAWLAAGLAERGAIVVSVNHAYSTWGDFNMTKGVRHWTRALDMSEALDALLDDPDFGGRIDPSRVMAAGFSYGGWTALSLGGLRGNHTGIVGACTNFIETMEACDLLLSDAVNMQGLEAVDWNASYADARITHVAAIDPGFVWGLTAENAATLIPNVLLIGFGGAEDRMQATDFDQSGMASLLSDAQILRFDPSFHFTAMPLCKPEGEAILIEENDDPVCTDPAGTDRSSVHDDIIDAMAEQLGL</sequence>
<keyword evidence="2" id="KW-0442">Lipid degradation</keyword>
<evidence type="ECO:0000313" key="6">
    <source>
        <dbReference type="Proteomes" id="UP000637980"/>
    </source>
</evidence>
<keyword evidence="6" id="KW-1185">Reference proteome</keyword>
<organism evidence="5 6">
    <name type="scientific">Pseudovibrio japonicus</name>
    <dbReference type="NCBI Taxonomy" id="366534"/>
    <lineage>
        <taxon>Bacteria</taxon>
        <taxon>Pseudomonadati</taxon>
        <taxon>Pseudomonadota</taxon>
        <taxon>Alphaproteobacteria</taxon>
        <taxon>Hyphomicrobiales</taxon>
        <taxon>Stappiaceae</taxon>
        <taxon>Pseudovibrio</taxon>
    </lineage>
</organism>
<proteinExistence type="predicted"/>
<feature type="signal peptide" evidence="4">
    <location>
        <begin position="1"/>
        <end position="21"/>
    </location>
</feature>
<dbReference type="PIRSF" id="PIRSF031982">
    <property type="entry name" value="UCP031982_abhydr"/>
    <property type="match status" value="1"/>
</dbReference>
<dbReference type="EMBL" id="BMXE01000007">
    <property type="protein sequence ID" value="GHB42256.1"/>
    <property type="molecule type" value="Genomic_DNA"/>
</dbReference>
<evidence type="ECO:0000256" key="1">
    <source>
        <dbReference type="ARBA" id="ARBA00022801"/>
    </source>
</evidence>
<feature type="chain" id="PRO_5046776474" evidence="4">
    <location>
        <begin position="22"/>
        <end position="339"/>
    </location>
</feature>
<reference evidence="6" key="1">
    <citation type="journal article" date="2019" name="Int. J. Syst. Evol. Microbiol.">
        <title>The Global Catalogue of Microorganisms (GCM) 10K type strain sequencing project: providing services to taxonomists for standard genome sequencing and annotation.</title>
        <authorList>
            <consortium name="The Broad Institute Genomics Platform"/>
            <consortium name="The Broad Institute Genome Sequencing Center for Infectious Disease"/>
            <person name="Wu L."/>
            <person name="Ma J."/>
        </authorList>
    </citation>
    <scope>NUCLEOTIDE SEQUENCE [LARGE SCALE GENOMIC DNA]</scope>
    <source>
        <strain evidence="6">KCTC 12861</strain>
    </source>
</reference>
<dbReference type="InterPro" id="IPR029058">
    <property type="entry name" value="AB_hydrolase_fold"/>
</dbReference>
<dbReference type="RefSeq" id="WP_189438039.1">
    <property type="nucleotide sequence ID" value="NZ_BMXE01000007.1"/>
</dbReference>
<dbReference type="GO" id="GO:0016787">
    <property type="term" value="F:hydrolase activity"/>
    <property type="evidence" value="ECO:0007669"/>
    <property type="project" value="UniProtKB-KW"/>
</dbReference>
<name>A0ABQ3EN80_9HYPH</name>
<protein>
    <submittedName>
        <fullName evidence="5">Dienelactone hydrolase</fullName>
    </submittedName>
</protein>
<gene>
    <name evidence="5" type="ORF">GCM10007094_34340</name>
</gene>
<comment type="caution">
    <text evidence="5">The sequence shown here is derived from an EMBL/GenBank/DDBJ whole genome shotgun (WGS) entry which is preliminary data.</text>
</comment>
<dbReference type="Pfam" id="PF03403">
    <property type="entry name" value="PAF-AH_p_II"/>
    <property type="match status" value="1"/>
</dbReference>
<evidence type="ECO:0000256" key="2">
    <source>
        <dbReference type="ARBA" id="ARBA00022963"/>
    </source>
</evidence>
<dbReference type="PANTHER" id="PTHR10272">
    <property type="entry name" value="PLATELET-ACTIVATING FACTOR ACETYLHYDROLASE"/>
    <property type="match status" value="1"/>
</dbReference>
<evidence type="ECO:0000256" key="4">
    <source>
        <dbReference type="SAM" id="SignalP"/>
    </source>
</evidence>
<accession>A0ABQ3EN80</accession>
<dbReference type="Proteomes" id="UP000637980">
    <property type="component" value="Unassembled WGS sequence"/>
</dbReference>
<dbReference type="InterPro" id="IPR016986">
    <property type="entry name" value="UCP031982_abhydr"/>
</dbReference>
<evidence type="ECO:0000313" key="5">
    <source>
        <dbReference type="EMBL" id="GHB42256.1"/>
    </source>
</evidence>
<keyword evidence="3" id="KW-0443">Lipid metabolism</keyword>
<evidence type="ECO:0000256" key="3">
    <source>
        <dbReference type="ARBA" id="ARBA00023098"/>
    </source>
</evidence>
<keyword evidence="4" id="KW-0732">Signal</keyword>
<keyword evidence="1 5" id="KW-0378">Hydrolase</keyword>
<dbReference type="Gene3D" id="3.40.50.1820">
    <property type="entry name" value="alpha/beta hydrolase"/>
    <property type="match status" value="1"/>
</dbReference>
<dbReference type="SUPFAM" id="SSF53474">
    <property type="entry name" value="alpha/beta-Hydrolases"/>
    <property type="match status" value="1"/>
</dbReference>